<dbReference type="RefSeq" id="WP_023786974.1">
    <property type="nucleotide sequence ID" value="NC_022997.1"/>
</dbReference>
<evidence type="ECO:0000256" key="1">
    <source>
        <dbReference type="SAM" id="MobiDB-lite"/>
    </source>
</evidence>
<name>V5SE73_9HYPH</name>
<evidence type="ECO:0000313" key="4">
    <source>
        <dbReference type="Proteomes" id="UP000018542"/>
    </source>
</evidence>
<dbReference type="STRING" id="1029756.W911_07955"/>
<feature type="compositionally biased region" description="Polar residues" evidence="1">
    <location>
        <begin position="1"/>
        <end position="11"/>
    </location>
</feature>
<dbReference type="InterPro" id="IPR041649">
    <property type="entry name" value="NepR"/>
</dbReference>
<gene>
    <name evidence="3" type="ORF">W911_07955</name>
</gene>
<dbReference type="Pfam" id="PF18557">
    <property type="entry name" value="NepR"/>
    <property type="match status" value="1"/>
</dbReference>
<reference evidence="3 4" key="1">
    <citation type="journal article" date="2014" name="Genome Announc.">
        <title>Complete Genome Sequence of Hyphomicrobium nitrativorans Strain NL23, a Denitrifying Bacterium Isolated from Biofilm of a Methanol-Fed Denitrification System Treating Seawater at the Montreal Biodome.</title>
        <authorList>
            <person name="Martineau C."/>
            <person name="Villeneuve C."/>
            <person name="Mauffrey F."/>
            <person name="Villemur R."/>
        </authorList>
    </citation>
    <scope>NUCLEOTIDE SEQUENCE [LARGE SCALE GENOMIC DNA]</scope>
    <source>
        <strain evidence="3">NL23</strain>
    </source>
</reference>
<sequence>MTIPKSVQPTQHVAGESDMDDEPAAGIDAAIQGALGRRLRESYEEVVREEVPDKFRKLLDDLKLAESDRGPAGGNAGKG</sequence>
<dbReference type="KEGG" id="hni:W911_07955"/>
<dbReference type="AlphaFoldDB" id="V5SE73"/>
<dbReference type="EMBL" id="CP006912">
    <property type="protein sequence ID" value="AHB48345.1"/>
    <property type="molecule type" value="Genomic_DNA"/>
</dbReference>
<accession>V5SE73</accession>
<organism evidence="3 4">
    <name type="scientific">Hyphomicrobium nitrativorans NL23</name>
    <dbReference type="NCBI Taxonomy" id="1029756"/>
    <lineage>
        <taxon>Bacteria</taxon>
        <taxon>Pseudomonadati</taxon>
        <taxon>Pseudomonadota</taxon>
        <taxon>Alphaproteobacteria</taxon>
        <taxon>Hyphomicrobiales</taxon>
        <taxon>Hyphomicrobiaceae</taxon>
        <taxon>Hyphomicrobium</taxon>
    </lineage>
</organism>
<proteinExistence type="predicted"/>
<dbReference type="Proteomes" id="UP000018542">
    <property type="component" value="Chromosome"/>
</dbReference>
<evidence type="ECO:0000259" key="2">
    <source>
        <dbReference type="Pfam" id="PF18557"/>
    </source>
</evidence>
<evidence type="ECO:0000313" key="3">
    <source>
        <dbReference type="EMBL" id="AHB48345.1"/>
    </source>
</evidence>
<feature type="region of interest" description="Disordered" evidence="1">
    <location>
        <begin position="1"/>
        <end position="25"/>
    </location>
</feature>
<dbReference type="PATRIC" id="fig|1029756.8.peg.1662"/>
<protein>
    <recommendedName>
        <fullName evidence="2">Anti-sigma factor NepR domain-containing protein</fullName>
    </recommendedName>
</protein>
<keyword evidence="4" id="KW-1185">Reference proteome</keyword>
<dbReference type="HOGENOM" id="CLU_2601305_0_0_5"/>
<feature type="domain" description="Anti-sigma factor NepR" evidence="2">
    <location>
        <begin position="32"/>
        <end position="66"/>
    </location>
</feature>